<reference evidence="1 2" key="1">
    <citation type="journal article" date="2018" name="Front. Plant Sci.">
        <title>Red Clover (Trifolium pratense) and Zigzag Clover (T. medium) - A Picture of Genomic Similarities and Differences.</title>
        <authorList>
            <person name="Dluhosova J."/>
            <person name="Istvanek J."/>
            <person name="Nedelnik J."/>
            <person name="Repkova J."/>
        </authorList>
    </citation>
    <scope>NUCLEOTIDE SEQUENCE [LARGE SCALE GENOMIC DNA]</scope>
    <source>
        <strain evidence="2">cv. 10/8</strain>
        <tissue evidence="1">Leaf</tissue>
    </source>
</reference>
<sequence>GPMRCGITFPAPMAKAQAGLSSSSTGLQVWSVTSSFVMISDLTAVRLHLA</sequence>
<protein>
    <submittedName>
        <fullName evidence="1">Uncharacterized protein</fullName>
    </submittedName>
</protein>
<feature type="non-terminal residue" evidence="1">
    <location>
        <position position="1"/>
    </location>
</feature>
<comment type="caution">
    <text evidence="1">The sequence shown here is derived from an EMBL/GenBank/DDBJ whole genome shotgun (WGS) entry which is preliminary data.</text>
</comment>
<dbReference type="Proteomes" id="UP000265520">
    <property type="component" value="Unassembled WGS sequence"/>
</dbReference>
<evidence type="ECO:0000313" key="2">
    <source>
        <dbReference type="Proteomes" id="UP000265520"/>
    </source>
</evidence>
<name>A0A392RAH8_9FABA</name>
<keyword evidence="2" id="KW-1185">Reference proteome</keyword>
<dbReference type="EMBL" id="LXQA010206158">
    <property type="protein sequence ID" value="MCI33648.1"/>
    <property type="molecule type" value="Genomic_DNA"/>
</dbReference>
<evidence type="ECO:0000313" key="1">
    <source>
        <dbReference type="EMBL" id="MCI33648.1"/>
    </source>
</evidence>
<accession>A0A392RAH8</accession>
<organism evidence="1 2">
    <name type="scientific">Trifolium medium</name>
    <dbReference type="NCBI Taxonomy" id="97028"/>
    <lineage>
        <taxon>Eukaryota</taxon>
        <taxon>Viridiplantae</taxon>
        <taxon>Streptophyta</taxon>
        <taxon>Embryophyta</taxon>
        <taxon>Tracheophyta</taxon>
        <taxon>Spermatophyta</taxon>
        <taxon>Magnoliopsida</taxon>
        <taxon>eudicotyledons</taxon>
        <taxon>Gunneridae</taxon>
        <taxon>Pentapetalae</taxon>
        <taxon>rosids</taxon>
        <taxon>fabids</taxon>
        <taxon>Fabales</taxon>
        <taxon>Fabaceae</taxon>
        <taxon>Papilionoideae</taxon>
        <taxon>50 kb inversion clade</taxon>
        <taxon>NPAAA clade</taxon>
        <taxon>Hologalegina</taxon>
        <taxon>IRL clade</taxon>
        <taxon>Trifolieae</taxon>
        <taxon>Trifolium</taxon>
    </lineage>
</organism>
<proteinExistence type="predicted"/>
<dbReference type="AlphaFoldDB" id="A0A392RAH8"/>